<comment type="caution">
    <text evidence="2">The sequence shown here is derived from an EMBL/GenBank/DDBJ whole genome shotgun (WGS) entry which is preliminary data.</text>
</comment>
<organism evidence="2 3">
    <name type="scientific">Akanthomyces muscarius</name>
    <name type="common">Entomopathogenic fungus</name>
    <name type="synonym">Lecanicillium muscarium</name>
    <dbReference type="NCBI Taxonomy" id="2231603"/>
    <lineage>
        <taxon>Eukaryota</taxon>
        <taxon>Fungi</taxon>
        <taxon>Dikarya</taxon>
        <taxon>Ascomycota</taxon>
        <taxon>Pezizomycotina</taxon>
        <taxon>Sordariomycetes</taxon>
        <taxon>Hypocreomycetidae</taxon>
        <taxon>Hypocreales</taxon>
        <taxon>Cordycipitaceae</taxon>
        <taxon>Akanthomyces</taxon>
    </lineage>
</organism>
<dbReference type="GeneID" id="80895217"/>
<keyword evidence="3" id="KW-1185">Reference proteome</keyword>
<dbReference type="AlphaFoldDB" id="A0A9W8QJP9"/>
<evidence type="ECO:0000256" key="1">
    <source>
        <dbReference type="SAM" id="MobiDB-lite"/>
    </source>
</evidence>
<evidence type="ECO:0000313" key="3">
    <source>
        <dbReference type="Proteomes" id="UP001144673"/>
    </source>
</evidence>
<sequence>MEGNNDSGIQRAPMPSIYGRLLAQRAVGWQGSALAVYESELASVPGWCSESRAKLVMTLPVKKQASPKKVPERPGALRSSFDSSRRDVFG</sequence>
<dbReference type="EMBL" id="JAJHUN010000005">
    <property type="protein sequence ID" value="KAJ4159146.1"/>
    <property type="molecule type" value="Genomic_DNA"/>
</dbReference>
<protein>
    <submittedName>
        <fullName evidence="2">Uncharacterized protein</fullName>
    </submittedName>
</protein>
<proteinExistence type="predicted"/>
<dbReference type="Proteomes" id="UP001144673">
    <property type="component" value="Unassembled WGS sequence"/>
</dbReference>
<dbReference type="KEGG" id="amus:LMH87_008058"/>
<name>A0A9W8QJP9_AKAMU</name>
<accession>A0A9W8QJP9</accession>
<gene>
    <name evidence="2" type="ORF">LMH87_008058</name>
</gene>
<evidence type="ECO:0000313" key="2">
    <source>
        <dbReference type="EMBL" id="KAJ4159146.1"/>
    </source>
</evidence>
<reference evidence="2" key="1">
    <citation type="journal article" date="2023" name="Access Microbiol">
        <title>De-novo genome assembly for Akanthomyces muscarius, a biocontrol agent of insect agricultural pests.</title>
        <authorList>
            <person name="Erdos Z."/>
            <person name="Studholme D.J."/>
            <person name="Raymond B."/>
            <person name="Sharma M."/>
        </authorList>
    </citation>
    <scope>NUCLEOTIDE SEQUENCE</scope>
    <source>
        <strain evidence="2">Ve6</strain>
    </source>
</reference>
<feature type="region of interest" description="Disordered" evidence="1">
    <location>
        <begin position="62"/>
        <end position="90"/>
    </location>
</feature>
<dbReference type="RefSeq" id="XP_056057145.1">
    <property type="nucleotide sequence ID" value="XM_056200895.1"/>
</dbReference>